<gene>
    <name evidence="3" type="ORF">C0Q70_01858</name>
</gene>
<dbReference type="PANTHER" id="PTHR16267:SF11">
    <property type="entry name" value="STUMPS, ISOFORM E"/>
    <property type="match status" value="1"/>
</dbReference>
<name>A0A2T7Q0Q6_POMCA</name>
<keyword evidence="4" id="KW-1185">Reference proteome</keyword>
<reference evidence="3 4" key="1">
    <citation type="submission" date="2018-04" db="EMBL/GenBank/DDBJ databases">
        <title>The genome of golden apple snail Pomacea canaliculata provides insight into stress tolerance and invasive adaptation.</title>
        <authorList>
            <person name="Liu C."/>
            <person name="Liu B."/>
            <person name="Ren Y."/>
            <person name="Zhang Y."/>
            <person name="Wang H."/>
            <person name="Li S."/>
            <person name="Jiang F."/>
            <person name="Yin L."/>
            <person name="Zhang G."/>
            <person name="Qian W."/>
            <person name="Fan W."/>
        </authorList>
    </citation>
    <scope>NUCLEOTIDE SEQUENCE [LARGE SCALE GENOMIC DNA]</scope>
    <source>
        <strain evidence="3">SZHN2017</strain>
        <tissue evidence="3">Muscle</tissue>
    </source>
</reference>
<evidence type="ECO:0000313" key="3">
    <source>
        <dbReference type="EMBL" id="PVD39230.1"/>
    </source>
</evidence>
<dbReference type="GO" id="GO:0005102">
    <property type="term" value="F:signaling receptor binding"/>
    <property type="evidence" value="ECO:0007669"/>
    <property type="project" value="TreeGrafter"/>
</dbReference>
<dbReference type="InterPro" id="IPR017893">
    <property type="entry name" value="DBB_domain"/>
</dbReference>
<dbReference type="Proteomes" id="UP000245119">
    <property type="component" value="Linkage Group LG1"/>
</dbReference>
<proteinExistence type="predicted"/>
<dbReference type="PANTHER" id="PTHR16267">
    <property type="entry name" value="BANK1/PIK3AP1 FAMILY MEMBER"/>
    <property type="match status" value="1"/>
</dbReference>
<comment type="caution">
    <text evidence="3">The sequence shown here is derived from an EMBL/GenBank/DDBJ whole genome shotgun (WGS) entry which is preliminary data.</text>
</comment>
<evidence type="ECO:0000313" key="4">
    <source>
        <dbReference type="Proteomes" id="UP000245119"/>
    </source>
</evidence>
<feature type="domain" description="DBB" evidence="2">
    <location>
        <begin position="215"/>
        <end position="357"/>
    </location>
</feature>
<organism evidence="3 4">
    <name type="scientific">Pomacea canaliculata</name>
    <name type="common">Golden apple snail</name>
    <dbReference type="NCBI Taxonomy" id="400727"/>
    <lineage>
        <taxon>Eukaryota</taxon>
        <taxon>Metazoa</taxon>
        <taxon>Spiralia</taxon>
        <taxon>Lophotrochozoa</taxon>
        <taxon>Mollusca</taxon>
        <taxon>Gastropoda</taxon>
        <taxon>Caenogastropoda</taxon>
        <taxon>Architaenioglossa</taxon>
        <taxon>Ampullarioidea</taxon>
        <taxon>Ampullariidae</taxon>
        <taxon>Pomacea</taxon>
    </lineage>
</organism>
<sequence length="829" mass="92611">MKHMAFTAEKATTKSAVSPPCYDHVYDRRDIYVTVYCVVTAPLPVPRRKMSKGDFECEGIAFIQTKDALDWAKFLQSKLYSPDYNIRTTLYSPDHSDIKNVFLKANTCAVLVSPMMLEAENSDFWRRCKDKFHWRTVFLLLGVDKAELGEDMRRNISSCKLMSVDGSPDTVKNTLVKLIEVYESTEDPSKSSTKEWEDEKIYDYPPPPRQLNSVVKVLPTVIYENGREALIVLEREAEQEVYLLQVGNQSSHPIKLDHVAGSAYLAKMPDDVNGKVDFFVMTGEQTLSQLTLTIQTRLEQLAALLEQETSPLALLCSAMGLPSAKYSSNEELDSLLASRLEAVQSRELSVANFLHFAADFNLKKVCSILIRYPGTIHAACTENSEGHFPCQLAEKNGFLELKQLLLQYVEDMRLRSAADSGVMVETVPPPSPHASVSPYYVNDSRFKTEIDSMCGNDFDSEYVDMSGLSPKVADEALCELSAIPQQNSLSSDSPSPCKGVFDKRYCKPRSMSEGNVKTPYSRESFGTTSIKEEEDENQSSSPPELMPKTAFHSSFVNKRHGAFRPKSNTSELSGYDVEDQDSSDSCSETIVNSRISCQSTIFSAHDTNLDIFKVGEEKHERLSHGSSETSSIISQLELRGAASDSFTDTPVLRNKNSKRSKSVQDKISHFFKKIKPSRKQSSSDGELQTAAKAGKKPIIYTRQSAGSDPGQTSSLKKSDSLRSSASSEVECTRDSGAVCDEERSPVIQRHRFKIPSSFAVGRKKNTTMNRRMSIRVEKAKQMEIRELPTLPPKSKQDSRETFAIVYANLPCFPMFAIKMDVLLDSVVKV</sequence>
<feature type="region of interest" description="Disordered" evidence="1">
    <location>
        <begin position="560"/>
        <end position="585"/>
    </location>
</feature>
<evidence type="ECO:0000256" key="1">
    <source>
        <dbReference type="SAM" id="MobiDB-lite"/>
    </source>
</evidence>
<dbReference type="InterPro" id="IPR052446">
    <property type="entry name" value="B-cell_PI3K-Signaling_Adptrs"/>
</dbReference>
<feature type="compositionally biased region" description="Polar residues" evidence="1">
    <location>
        <begin position="701"/>
        <end position="712"/>
    </location>
</feature>
<dbReference type="EMBL" id="PZQS01000001">
    <property type="protein sequence ID" value="PVD39230.1"/>
    <property type="molecule type" value="Genomic_DNA"/>
</dbReference>
<dbReference type="AlphaFoldDB" id="A0A2T7Q0Q6"/>
<dbReference type="OrthoDB" id="8192811at2759"/>
<feature type="region of interest" description="Disordered" evidence="1">
    <location>
        <begin position="510"/>
        <end position="548"/>
    </location>
</feature>
<accession>A0A2T7Q0Q6</accession>
<dbReference type="Pfam" id="PF14545">
    <property type="entry name" value="DBB"/>
    <property type="match status" value="1"/>
</dbReference>
<dbReference type="SMART" id="SM01282">
    <property type="entry name" value="DBB"/>
    <property type="match status" value="1"/>
</dbReference>
<protein>
    <recommendedName>
        <fullName evidence="2">DBB domain-containing protein</fullName>
    </recommendedName>
</protein>
<evidence type="ECO:0000259" key="2">
    <source>
        <dbReference type="SMART" id="SM01282"/>
    </source>
</evidence>
<feature type="region of interest" description="Disordered" evidence="1">
    <location>
        <begin position="674"/>
        <end position="736"/>
    </location>
</feature>